<dbReference type="InterPro" id="IPR042099">
    <property type="entry name" value="ANL_N_sf"/>
</dbReference>
<gene>
    <name evidence="5" type="ORF">IPOD504_LOCUS2919</name>
</gene>
<proteinExistence type="predicted"/>
<keyword evidence="2" id="KW-0576">Peroxisome</keyword>
<evidence type="ECO:0000259" key="4">
    <source>
        <dbReference type="Pfam" id="PF13193"/>
    </source>
</evidence>
<sequence length="567" mass="62767">MARPNFATRNILKLKFVRNFGNVNANNVWTRENIVISPFKEIQPPTLTVSDYIWQNLDKWGDKPAMVCGITNRSYTFHELHKYSRKFATKLRSKLDIREGDVTCVMMSNNPEYALVTLGSLEAGAAVTTINPIYTAHEVQRQLLLSNAKLLIGTPDTIGVLKEACKMAKINLPIIAVTNPGESLPAGTMSFQEILDDNNEDFSILNSVKKNLDEIALLPYSSGTTGLPKGVELVHRTVVTNLAQQSGDGIRHCSYTTDSYQESLMAVLPFYHMYGLSLIMLHKLSIGGKIVTLPKFETKTFLNAIEEHKTSILHIVPPLASFIACHPEAKKEYLSNIHTYVCGAAPLPKQDIFRILEKSKPGVDFLQIYGLTEISPIATTVPPGSKKYATVGLALPNTQLRVVDSEDRNLGPDAVGELLIKGPQIMKGYRNNPEATKAVITDDGWFRSGDLASIDRDGVVTICDRIKELIKVKGYQVAPAELESVLKEHPDILDAAVIGVPDPKMGEVPKAFVVVKDGRKKDSVDLKKFVEDRVAVYKRISDVEFLGNLPRNPSGKILRKVLRESYA</sequence>
<dbReference type="PROSITE" id="PS00455">
    <property type="entry name" value="AMP_BINDING"/>
    <property type="match status" value="1"/>
</dbReference>
<feature type="non-terminal residue" evidence="5">
    <location>
        <position position="1"/>
    </location>
</feature>
<dbReference type="InterPro" id="IPR020845">
    <property type="entry name" value="AMP-binding_CS"/>
</dbReference>
<evidence type="ECO:0000256" key="2">
    <source>
        <dbReference type="ARBA" id="ARBA00023140"/>
    </source>
</evidence>
<evidence type="ECO:0000313" key="6">
    <source>
        <dbReference type="Proteomes" id="UP000837857"/>
    </source>
</evidence>
<evidence type="ECO:0000256" key="1">
    <source>
        <dbReference type="ARBA" id="ARBA00004275"/>
    </source>
</evidence>
<reference evidence="5" key="1">
    <citation type="submission" date="2022-03" db="EMBL/GenBank/DDBJ databases">
        <authorList>
            <person name="Martin H S."/>
        </authorList>
    </citation>
    <scope>NUCLEOTIDE SEQUENCE</scope>
</reference>
<organism evidence="5 6">
    <name type="scientific">Iphiclides podalirius</name>
    <name type="common">scarce swallowtail</name>
    <dbReference type="NCBI Taxonomy" id="110791"/>
    <lineage>
        <taxon>Eukaryota</taxon>
        <taxon>Metazoa</taxon>
        <taxon>Ecdysozoa</taxon>
        <taxon>Arthropoda</taxon>
        <taxon>Hexapoda</taxon>
        <taxon>Insecta</taxon>
        <taxon>Pterygota</taxon>
        <taxon>Neoptera</taxon>
        <taxon>Endopterygota</taxon>
        <taxon>Lepidoptera</taxon>
        <taxon>Glossata</taxon>
        <taxon>Ditrysia</taxon>
        <taxon>Papilionoidea</taxon>
        <taxon>Papilionidae</taxon>
        <taxon>Papilioninae</taxon>
        <taxon>Iphiclides</taxon>
    </lineage>
</organism>
<comment type="subcellular location">
    <subcellularLocation>
        <location evidence="1">Peroxisome</location>
    </subcellularLocation>
</comment>
<dbReference type="InterPro" id="IPR045851">
    <property type="entry name" value="AMP-bd_C_sf"/>
</dbReference>
<dbReference type="Gene3D" id="3.40.50.12780">
    <property type="entry name" value="N-terminal domain of ligase-like"/>
    <property type="match status" value="1"/>
</dbReference>
<dbReference type="CDD" id="cd05911">
    <property type="entry name" value="Firefly_Luc_like"/>
    <property type="match status" value="1"/>
</dbReference>
<name>A0ABN8HY31_9NEOP</name>
<evidence type="ECO:0000313" key="5">
    <source>
        <dbReference type="EMBL" id="CAH2041123.1"/>
    </source>
</evidence>
<dbReference type="Gene3D" id="3.30.300.30">
    <property type="match status" value="1"/>
</dbReference>
<dbReference type="InterPro" id="IPR000873">
    <property type="entry name" value="AMP-dep_synth/lig_dom"/>
</dbReference>
<dbReference type="Pfam" id="PF00501">
    <property type="entry name" value="AMP-binding"/>
    <property type="match status" value="1"/>
</dbReference>
<dbReference type="PANTHER" id="PTHR24096:SF422">
    <property type="entry name" value="BCDNA.GH02901"/>
    <property type="match status" value="1"/>
</dbReference>
<keyword evidence="6" id="KW-1185">Reference proteome</keyword>
<dbReference type="EMBL" id="OW152825">
    <property type="protein sequence ID" value="CAH2041123.1"/>
    <property type="molecule type" value="Genomic_DNA"/>
</dbReference>
<accession>A0ABN8HY31</accession>
<dbReference type="SUPFAM" id="SSF56801">
    <property type="entry name" value="Acetyl-CoA synthetase-like"/>
    <property type="match status" value="1"/>
</dbReference>
<evidence type="ECO:0008006" key="7">
    <source>
        <dbReference type="Google" id="ProtNLM"/>
    </source>
</evidence>
<feature type="domain" description="AMP-binding enzyme C-terminal" evidence="4">
    <location>
        <begin position="481"/>
        <end position="556"/>
    </location>
</feature>
<evidence type="ECO:0000259" key="3">
    <source>
        <dbReference type="Pfam" id="PF00501"/>
    </source>
</evidence>
<dbReference type="Pfam" id="PF13193">
    <property type="entry name" value="AMP-binding_C"/>
    <property type="match status" value="1"/>
</dbReference>
<protein>
    <recommendedName>
        <fullName evidence="7">4-coumarate--CoA ligase</fullName>
    </recommendedName>
</protein>
<dbReference type="InterPro" id="IPR025110">
    <property type="entry name" value="AMP-bd_C"/>
</dbReference>
<dbReference type="Proteomes" id="UP000837857">
    <property type="component" value="Chromosome 13"/>
</dbReference>
<feature type="domain" description="AMP-dependent synthetase/ligase" evidence="3">
    <location>
        <begin position="55"/>
        <end position="429"/>
    </location>
</feature>
<dbReference type="PANTHER" id="PTHR24096">
    <property type="entry name" value="LONG-CHAIN-FATTY-ACID--COA LIGASE"/>
    <property type="match status" value="1"/>
</dbReference>